<evidence type="ECO:0000259" key="1">
    <source>
        <dbReference type="PROSITE" id="PS51186"/>
    </source>
</evidence>
<dbReference type="SUPFAM" id="SSF55729">
    <property type="entry name" value="Acyl-CoA N-acyltransferases (Nat)"/>
    <property type="match status" value="1"/>
</dbReference>
<gene>
    <name evidence="2" type="ORF">RPMA_09845</name>
</gene>
<evidence type="ECO:0000313" key="3">
    <source>
        <dbReference type="Proteomes" id="UP000682843"/>
    </source>
</evidence>
<reference evidence="2 3" key="1">
    <citation type="submission" date="2019-02" db="EMBL/GenBank/DDBJ databases">
        <title>Emended description of the genus Rhodopseudomonas and description of Rhodopseudomonas albus sp. nov., a non-phototrophic, heavy-metal-tolerant bacterium isolated from garden soil.</title>
        <authorList>
            <person name="Bao Z."/>
            <person name="Cao W.W."/>
            <person name="Sato Y."/>
            <person name="Nishizawa T."/>
            <person name="Zhao J."/>
            <person name="Guo Y."/>
            <person name="Ohta H."/>
        </authorList>
    </citation>
    <scope>NUCLEOTIDE SEQUENCE [LARGE SCALE GENOMIC DNA]</scope>
    <source>
        <strain evidence="2 3">SK50-23</strain>
    </source>
</reference>
<dbReference type="EMBL" id="CP036498">
    <property type="protein sequence ID" value="QUS39105.1"/>
    <property type="molecule type" value="Genomic_DNA"/>
</dbReference>
<organism evidence="2 3">
    <name type="scientific">Tardiphaga alba</name>
    <dbReference type="NCBI Taxonomy" id="340268"/>
    <lineage>
        <taxon>Bacteria</taxon>
        <taxon>Pseudomonadati</taxon>
        <taxon>Pseudomonadota</taxon>
        <taxon>Alphaproteobacteria</taxon>
        <taxon>Hyphomicrobiales</taxon>
        <taxon>Nitrobacteraceae</taxon>
        <taxon>Tardiphaga</taxon>
    </lineage>
</organism>
<protein>
    <submittedName>
        <fullName evidence="2">GNAT family N-acetyltransferase</fullName>
    </submittedName>
</protein>
<dbReference type="RefSeq" id="WP_211912650.1">
    <property type="nucleotide sequence ID" value="NZ_CP036498.1"/>
</dbReference>
<evidence type="ECO:0000313" key="2">
    <source>
        <dbReference type="EMBL" id="QUS39105.1"/>
    </source>
</evidence>
<dbReference type="InterPro" id="IPR000182">
    <property type="entry name" value="GNAT_dom"/>
</dbReference>
<dbReference type="InterPro" id="IPR016181">
    <property type="entry name" value="Acyl_CoA_acyltransferase"/>
</dbReference>
<dbReference type="PROSITE" id="PS51186">
    <property type="entry name" value="GNAT"/>
    <property type="match status" value="1"/>
</dbReference>
<dbReference type="Gene3D" id="3.40.630.30">
    <property type="match status" value="1"/>
</dbReference>
<name>A0ABX8A9X7_9BRAD</name>
<feature type="domain" description="N-acetyltransferase" evidence="1">
    <location>
        <begin position="1"/>
        <end position="97"/>
    </location>
</feature>
<sequence>MNSEDRLLTIIESGGTAVGMLRLDRVPDVTRGYEVSIAISGQFHGMGFATAALKLARQVVPSSDLLATIFQDNKPSRALFAAAGFVPVAPQRFLSRP</sequence>
<dbReference type="Pfam" id="PF00583">
    <property type="entry name" value="Acetyltransf_1"/>
    <property type="match status" value="1"/>
</dbReference>
<proteinExistence type="predicted"/>
<keyword evidence="3" id="KW-1185">Reference proteome</keyword>
<accession>A0ABX8A9X7</accession>
<dbReference type="Proteomes" id="UP000682843">
    <property type="component" value="Chromosome"/>
</dbReference>